<dbReference type="PANTHER" id="PTHR33236:SF5">
    <property type="entry name" value="CUB DOMAIN-CONTAINING PROTEIN"/>
    <property type="match status" value="1"/>
</dbReference>
<dbReference type="RefSeq" id="XP_022663571.1">
    <property type="nucleotide sequence ID" value="XM_022807836.1"/>
</dbReference>
<dbReference type="EnsemblMetazoa" id="XM_022807837">
    <property type="protein sequence ID" value="XP_022663572"/>
    <property type="gene ID" value="LOC111251345"/>
</dbReference>
<protein>
    <submittedName>
        <fullName evidence="2">Uncharacterized protein</fullName>
    </submittedName>
</protein>
<dbReference type="EnsemblMetazoa" id="XM_022807836">
    <property type="protein sequence ID" value="XP_022663571"/>
    <property type="gene ID" value="LOC111251345"/>
</dbReference>
<feature type="region of interest" description="Disordered" evidence="1">
    <location>
        <begin position="1"/>
        <end position="22"/>
    </location>
</feature>
<evidence type="ECO:0000313" key="2">
    <source>
        <dbReference type="EnsemblMetazoa" id="XP_022663571"/>
    </source>
</evidence>
<evidence type="ECO:0000313" key="3">
    <source>
        <dbReference type="Proteomes" id="UP000594260"/>
    </source>
</evidence>
<reference evidence="2" key="1">
    <citation type="submission" date="2021-01" db="UniProtKB">
        <authorList>
            <consortium name="EnsemblMetazoa"/>
        </authorList>
    </citation>
    <scope>IDENTIFICATION</scope>
</reference>
<accession>A0A7M7K9L2</accession>
<dbReference type="GeneID" id="111251345"/>
<sequence length="263" mass="29035">MLYVSSTDKSRTFIKSPSKRAHPPTDLGEMEYIDIDLPTNALGVNFANPDYPLRTKQPYWSSDVMIPREVCQVRLDFEQLDLPLTTVFKVKLNGVVVAPPLTGNNSGQHLIVNVVTAITRPARLELSVSGAPVPTSWSVWLQHNYCFSPALAPEGCMQYNSMLSGRVRSLSVLSTEPTLYAVCLRAPKPTANLISLRTLPDKTIKSCSSFMQVPAGMSLDGKEIPTKVCPRDAVRLTYKVFGPLVLYMMTSSGQHGIDVQYNL</sequence>
<keyword evidence="3" id="KW-1185">Reference proteome</keyword>
<dbReference type="RefSeq" id="XP_022663572.1">
    <property type="nucleotide sequence ID" value="XM_022807837.1"/>
</dbReference>
<organism evidence="2 3">
    <name type="scientific">Varroa destructor</name>
    <name type="common">Honeybee mite</name>
    <dbReference type="NCBI Taxonomy" id="109461"/>
    <lineage>
        <taxon>Eukaryota</taxon>
        <taxon>Metazoa</taxon>
        <taxon>Ecdysozoa</taxon>
        <taxon>Arthropoda</taxon>
        <taxon>Chelicerata</taxon>
        <taxon>Arachnida</taxon>
        <taxon>Acari</taxon>
        <taxon>Parasitiformes</taxon>
        <taxon>Mesostigmata</taxon>
        <taxon>Gamasina</taxon>
        <taxon>Dermanyssoidea</taxon>
        <taxon>Varroidae</taxon>
        <taxon>Varroa</taxon>
    </lineage>
</organism>
<name>A0A7M7K9L2_VARDE</name>
<dbReference type="OrthoDB" id="6378913at2759"/>
<dbReference type="AlphaFoldDB" id="A0A7M7K9L2"/>
<evidence type="ECO:0000256" key="1">
    <source>
        <dbReference type="SAM" id="MobiDB-lite"/>
    </source>
</evidence>
<dbReference type="Proteomes" id="UP000594260">
    <property type="component" value="Unplaced"/>
</dbReference>
<proteinExistence type="predicted"/>
<dbReference type="KEGG" id="vde:111251345"/>
<dbReference type="PANTHER" id="PTHR33236">
    <property type="entry name" value="INTRAFLAGELLAR TRANSPORT PROTEIN 122 FAMILY PROTEIN-RELATED"/>
    <property type="match status" value="1"/>
</dbReference>
<dbReference type="InParanoid" id="A0A7M7K9L2"/>